<dbReference type="InterPro" id="IPR002995">
    <property type="entry name" value="Surf4"/>
</dbReference>
<reference evidence="8 9" key="1">
    <citation type="journal article" date="2018" name="Plant J.">
        <title>Genome sequences of Chlorella sorokiniana UTEX 1602 and Micractinium conductrix SAG 241.80: implications to maltose excretion by a green alga.</title>
        <authorList>
            <person name="Arriola M.B."/>
            <person name="Velmurugan N."/>
            <person name="Zhang Y."/>
            <person name="Plunkett M.H."/>
            <person name="Hondzo H."/>
            <person name="Barney B.M."/>
        </authorList>
    </citation>
    <scope>NUCLEOTIDE SEQUENCE [LARGE SCALE GENOMIC DNA]</scope>
    <source>
        <strain evidence="9">UTEX 1602</strain>
    </source>
</reference>
<keyword evidence="9" id="KW-1185">Reference proteome</keyword>
<evidence type="ECO:0000256" key="7">
    <source>
        <dbReference type="SAM" id="Phobius"/>
    </source>
</evidence>
<dbReference type="STRING" id="3076.A0A2P6TLJ0"/>
<protein>
    <submittedName>
        <fullName evidence="8">Uncharacterized protein</fullName>
    </submittedName>
</protein>
<feature type="transmembrane region" description="Helical" evidence="7">
    <location>
        <begin position="743"/>
        <end position="762"/>
    </location>
</feature>
<evidence type="ECO:0000256" key="5">
    <source>
        <dbReference type="ARBA" id="ARBA00023136"/>
    </source>
</evidence>
<accession>A0A2P6TLJ0</accession>
<evidence type="ECO:0000256" key="1">
    <source>
        <dbReference type="ARBA" id="ARBA00004141"/>
    </source>
</evidence>
<dbReference type="PANTHER" id="PTHR34776:SF1">
    <property type="entry name" value="F17F16.3 PROTEIN"/>
    <property type="match status" value="1"/>
</dbReference>
<organism evidence="8 9">
    <name type="scientific">Chlorella sorokiniana</name>
    <name type="common">Freshwater green alga</name>
    <dbReference type="NCBI Taxonomy" id="3076"/>
    <lineage>
        <taxon>Eukaryota</taxon>
        <taxon>Viridiplantae</taxon>
        <taxon>Chlorophyta</taxon>
        <taxon>core chlorophytes</taxon>
        <taxon>Trebouxiophyceae</taxon>
        <taxon>Chlorellales</taxon>
        <taxon>Chlorellaceae</taxon>
        <taxon>Chlorella clade</taxon>
        <taxon>Chlorella</taxon>
    </lineage>
</organism>
<evidence type="ECO:0000256" key="3">
    <source>
        <dbReference type="ARBA" id="ARBA00022692"/>
    </source>
</evidence>
<proteinExistence type="inferred from homology"/>
<dbReference type="GO" id="GO:0016020">
    <property type="term" value="C:membrane"/>
    <property type="evidence" value="ECO:0007669"/>
    <property type="project" value="UniProtKB-SubCell"/>
</dbReference>
<feature type="compositionally biased region" description="Low complexity" evidence="6">
    <location>
        <begin position="82"/>
        <end position="93"/>
    </location>
</feature>
<keyword evidence="4 7" id="KW-1133">Transmembrane helix</keyword>
<feature type="transmembrane region" description="Helical" evidence="7">
    <location>
        <begin position="634"/>
        <end position="652"/>
    </location>
</feature>
<feature type="compositionally biased region" description="Acidic residues" evidence="6">
    <location>
        <begin position="59"/>
        <end position="81"/>
    </location>
</feature>
<comment type="caution">
    <text evidence="8">The sequence shown here is derived from an EMBL/GenBank/DDBJ whole genome shotgun (WGS) entry which is preliminary data.</text>
</comment>
<evidence type="ECO:0000313" key="8">
    <source>
        <dbReference type="EMBL" id="PRW45162.1"/>
    </source>
</evidence>
<feature type="compositionally biased region" description="Basic and acidic residues" evidence="6">
    <location>
        <begin position="10"/>
        <end position="21"/>
    </location>
</feature>
<comment type="subcellular location">
    <subcellularLocation>
        <location evidence="1">Membrane</location>
        <topology evidence="1">Multi-pass membrane protein</topology>
    </subcellularLocation>
</comment>
<evidence type="ECO:0000256" key="2">
    <source>
        <dbReference type="ARBA" id="ARBA00006945"/>
    </source>
</evidence>
<feature type="region of interest" description="Disordered" evidence="6">
    <location>
        <begin position="1"/>
        <end position="139"/>
    </location>
</feature>
<dbReference type="AlphaFoldDB" id="A0A2P6TLJ0"/>
<feature type="compositionally biased region" description="Low complexity" evidence="6">
    <location>
        <begin position="111"/>
        <end position="132"/>
    </location>
</feature>
<evidence type="ECO:0000313" key="9">
    <source>
        <dbReference type="Proteomes" id="UP000239899"/>
    </source>
</evidence>
<evidence type="ECO:0000256" key="6">
    <source>
        <dbReference type="SAM" id="MobiDB-lite"/>
    </source>
</evidence>
<dbReference type="EMBL" id="LHPG02000012">
    <property type="protein sequence ID" value="PRW45162.1"/>
    <property type="molecule type" value="Genomic_DNA"/>
</dbReference>
<dbReference type="PANTHER" id="PTHR34776">
    <property type="entry name" value="F17F16.3 PROTEIN"/>
    <property type="match status" value="1"/>
</dbReference>
<keyword evidence="5 7" id="KW-0472">Membrane</keyword>
<name>A0A2P6TLJ0_CHLSO</name>
<evidence type="ECO:0000256" key="4">
    <source>
        <dbReference type="ARBA" id="ARBA00022989"/>
    </source>
</evidence>
<gene>
    <name evidence="8" type="ORF">C2E21_6125</name>
</gene>
<dbReference type="Proteomes" id="UP000239899">
    <property type="component" value="Unassembled WGS sequence"/>
</dbReference>
<feature type="compositionally biased region" description="Basic and acidic residues" evidence="6">
    <location>
        <begin position="94"/>
        <end position="110"/>
    </location>
</feature>
<dbReference type="OrthoDB" id="564736at2759"/>
<keyword evidence="3 7" id="KW-0812">Transmembrane</keyword>
<comment type="similarity">
    <text evidence="2">Belongs to the SURF4 family.</text>
</comment>
<sequence length="771" mass="83170">MVTTRSRKAKAPEQAEEHAAEEQAPSKAAVQKRQEPEGGEPATAEPAAKRRRQGGGGQEVEEAGEAEEGPGAEAAAEEADEPQAAAKEQQAAEEWAKEAERGEQPGEGGKEQAAGGEASRQGAGAAAAAAAGGKEEEEKVEAGILEQGRVTFLSKVGMEEVESLQDVQRFFMLLQPASGSGGKSRLCVLGKKRLPSARRHERFFGFVEAVADSSEELVQGLGPQQYETKTRGTRHLEAARAVGQGTYALAGHKDHVKLLYRLEVPSTPGEAQLEFTIGEEGAFVMQNPEAHTEGDPGLSERADYSGEKQAEFGSYRWISPRDTQLLDVPRCEFLLIGAREEMPAGLGEQMESEGEAVCSKGAGSDDECMLEQLKQAVQAEKGKQQHRLSRSSSAEPTELLAAIRKGLPTQLPPLDSHTVAKLKEQALKKAADLQQQASQSAKQGLHGARLVAADVARGDANAAGRTLGGLLHRAATSPAAMFVARLLVCLYFLNSVYDSVSTWQWSRQPEVVERARRWPQHYPTVSFPYLSVSLLLPCALLAALGVQVLLTASVLVAWELFDSLNLVWTQLSMLVLNGVQPNELVVKRLAMLGCTALVLAHNMKEQRVVVSSYAGLLLSGDVGRQRLPGRGKSAVLLAGRLLTALLFVYVGISQLQRVLARDFILAAHMPHSRLFEQDGHDNNFLLLEFVLALPFAVGYKTEAVGRLLAATLAAEALTCWRFWADWPTRSYAAHVRLHFMTNLGVAGGLLLLSAMGAGRFAVDALLPKKRE</sequence>
<dbReference type="Pfam" id="PF02077">
    <property type="entry name" value="SURF4"/>
    <property type="match status" value="1"/>
</dbReference>